<reference evidence="2 3" key="1">
    <citation type="submission" date="2021-07" db="EMBL/GenBank/DDBJ databases">
        <title>Stakelama flava sp. nov., a novel endophytic bacterium isolated from branch of Kandelia candel.</title>
        <authorList>
            <person name="Tuo L."/>
        </authorList>
    </citation>
    <scope>NUCLEOTIDE SEQUENCE [LARGE SCALE GENOMIC DNA]</scope>
    <source>
        <strain evidence="2 3">CBK3Z-3</strain>
    </source>
</reference>
<dbReference type="Pfam" id="PF01590">
    <property type="entry name" value="GAF"/>
    <property type="match status" value="1"/>
</dbReference>
<dbReference type="PANTHER" id="PTHR43102:SF2">
    <property type="entry name" value="GAF DOMAIN-CONTAINING PROTEIN"/>
    <property type="match status" value="1"/>
</dbReference>
<evidence type="ECO:0000259" key="1">
    <source>
        <dbReference type="Pfam" id="PF01590"/>
    </source>
</evidence>
<proteinExistence type="predicted"/>
<dbReference type="EMBL" id="JAHWZX010000004">
    <property type="protein sequence ID" value="MBW4330450.1"/>
    <property type="molecule type" value="Genomic_DNA"/>
</dbReference>
<evidence type="ECO:0000313" key="2">
    <source>
        <dbReference type="EMBL" id="MBW4330450.1"/>
    </source>
</evidence>
<protein>
    <submittedName>
        <fullName evidence="2">GAF domain-containing protein</fullName>
    </submittedName>
</protein>
<feature type="domain" description="GAF" evidence="1">
    <location>
        <begin position="34"/>
        <end position="159"/>
    </location>
</feature>
<gene>
    <name evidence="2" type="ORF">KY084_06125</name>
</gene>
<dbReference type="InterPro" id="IPR003018">
    <property type="entry name" value="GAF"/>
</dbReference>
<dbReference type="PANTHER" id="PTHR43102">
    <property type="entry name" value="SLR1143 PROTEIN"/>
    <property type="match status" value="1"/>
</dbReference>
<dbReference type="RefSeq" id="WP_219237557.1">
    <property type="nucleotide sequence ID" value="NZ_JAHWZX010000004.1"/>
</dbReference>
<organism evidence="2 3">
    <name type="scientific">Stakelama flava</name>
    <dbReference type="NCBI Taxonomy" id="2860338"/>
    <lineage>
        <taxon>Bacteria</taxon>
        <taxon>Pseudomonadati</taxon>
        <taxon>Pseudomonadota</taxon>
        <taxon>Alphaproteobacteria</taxon>
        <taxon>Sphingomonadales</taxon>
        <taxon>Sphingomonadaceae</taxon>
        <taxon>Stakelama</taxon>
    </lineage>
</organism>
<sequence>MGSSSPSNDEQRSATLRQAAILASGMLLLRGDAVLQERIAKLAERTRTRVSGITVMNDETCWLPICHRIDAESLPLSESLCAAVVKRNSKVTLPNLLKDPEFKDHPAVIGPMRIRAYAGVPLGGILGGAIGTVFVADTEPRDDFDAEVLAQLETEADYITREIQQSHHRHRTEKYAVGPLMEMIRKAMREGDDDLVTALDHVLRSIEPDAAP</sequence>
<name>A0ABS6XLZ7_9SPHN</name>
<comment type="caution">
    <text evidence="2">The sequence shown here is derived from an EMBL/GenBank/DDBJ whole genome shotgun (WGS) entry which is preliminary data.</text>
</comment>
<evidence type="ECO:0000313" key="3">
    <source>
        <dbReference type="Proteomes" id="UP001197214"/>
    </source>
</evidence>
<keyword evidence="3" id="KW-1185">Reference proteome</keyword>
<accession>A0ABS6XLZ7</accession>
<dbReference type="Proteomes" id="UP001197214">
    <property type="component" value="Unassembled WGS sequence"/>
</dbReference>